<feature type="region of interest" description="Disordered" evidence="5">
    <location>
        <begin position="430"/>
        <end position="462"/>
    </location>
</feature>
<feature type="transmembrane region" description="Helical" evidence="6">
    <location>
        <begin position="77"/>
        <end position="105"/>
    </location>
</feature>
<dbReference type="InterPro" id="IPR000326">
    <property type="entry name" value="PAP2/HPO"/>
</dbReference>
<evidence type="ECO:0000256" key="6">
    <source>
        <dbReference type="SAM" id="Phobius"/>
    </source>
</evidence>
<dbReference type="SMART" id="SM00014">
    <property type="entry name" value="acidPPc"/>
    <property type="match status" value="1"/>
</dbReference>
<feature type="compositionally biased region" description="Polar residues" evidence="5">
    <location>
        <begin position="451"/>
        <end position="462"/>
    </location>
</feature>
<evidence type="ECO:0000313" key="9">
    <source>
        <dbReference type="EMBL" id="KIJ40976.1"/>
    </source>
</evidence>
<dbReference type="GO" id="GO:0016020">
    <property type="term" value="C:membrane"/>
    <property type="evidence" value="ECO:0007669"/>
    <property type="project" value="UniProtKB-SubCell"/>
</dbReference>
<organism evidence="9 10">
    <name type="scientific">Sphaerobolus stellatus (strain SS14)</name>
    <dbReference type="NCBI Taxonomy" id="990650"/>
    <lineage>
        <taxon>Eukaryota</taxon>
        <taxon>Fungi</taxon>
        <taxon>Dikarya</taxon>
        <taxon>Basidiomycota</taxon>
        <taxon>Agaricomycotina</taxon>
        <taxon>Agaricomycetes</taxon>
        <taxon>Phallomycetidae</taxon>
        <taxon>Geastrales</taxon>
        <taxon>Sphaerobolaceae</taxon>
        <taxon>Sphaerobolus</taxon>
    </lineage>
</organism>
<feature type="domain" description="Phosphatidic acid phosphatase type 2/haloperoxidase" evidence="8">
    <location>
        <begin position="182"/>
        <end position="319"/>
    </location>
</feature>
<dbReference type="GO" id="GO:0006676">
    <property type="term" value="P:mannosyl diphosphorylinositol ceramide metabolic process"/>
    <property type="evidence" value="ECO:0007669"/>
    <property type="project" value="TreeGrafter"/>
</dbReference>
<evidence type="ECO:0000256" key="5">
    <source>
        <dbReference type="SAM" id="MobiDB-lite"/>
    </source>
</evidence>
<dbReference type="PANTHER" id="PTHR31310:SF11">
    <property type="entry name" value="INOSITOL PHOSPHORYLCERAMIDE SYNTHASE CATALYTIC SUBUNIT AUR1"/>
    <property type="match status" value="1"/>
</dbReference>
<dbReference type="PANTHER" id="PTHR31310">
    <property type="match status" value="1"/>
</dbReference>
<dbReference type="InterPro" id="IPR036938">
    <property type="entry name" value="PAP2/HPO_sf"/>
</dbReference>
<feature type="transmembrane region" description="Helical" evidence="6">
    <location>
        <begin position="274"/>
        <end position="293"/>
    </location>
</feature>
<sequence length="462" mass="51110">MSPIRPRSPIRALNVLLSALLSALSSVETSLSPSLTISRLKAHTFTLSDTVYVLHIIQAVFWLVLMKQPPFPIKLIIPVLYTIGLLIPLTSQVIFPATPIFAWLLTFYTSRFIPVEYRPHIWVSVLPTLESVLYGANISDVLTRFTHPLLDIVAWIPYGIMHFIGPFLVSIFMWLFAPKGSLKFWATVFGYMNLTGVWCQIIFPCAPPWYELIHGLTPANYGMPGSPGGLARIDALFNSHGYTNTFSHAPIVFGAFPSLHAGWATLEALVLSHFFPFLTPYVWGYTALLYWATMYLTHHYLIDVVGGACLATAFFYFFLPTELDVRPSAATRSKYEQYDLEAPSSRRRPSAFSATSSLDSQDEDEQDIAFRSPTVTASAAPFLPQSGGAAPPVAPPPRRNHRHTASIASLIRAEERVEDGWSPIGGNFALPPTPSSAMRAGGDNGIPRVRSPNTAVFPQRNV</sequence>
<keyword evidence="7" id="KW-0732">Signal</keyword>
<dbReference type="HOGENOM" id="CLU_030747_1_0_1"/>
<reference evidence="9 10" key="1">
    <citation type="submission" date="2014-06" db="EMBL/GenBank/DDBJ databases">
        <title>Evolutionary Origins and Diversification of the Mycorrhizal Mutualists.</title>
        <authorList>
            <consortium name="DOE Joint Genome Institute"/>
            <consortium name="Mycorrhizal Genomics Consortium"/>
            <person name="Kohler A."/>
            <person name="Kuo A."/>
            <person name="Nagy L.G."/>
            <person name="Floudas D."/>
            <person name="Copeland A."/>
            <person name="Barry K.W."/>
            <person name="Cichocki N."/>
            <person name="Veneault-Fourrey C."/>
            <person name="LaButti K."/>
            <person name="Lindquist E.A."/>
            <person name="Lipzen A."/>
            <person name="Lundell T."/>
            <person name="Morin E."/>
            <person name="Murat C."/>
            <person name="Riley R."/>
            <person name="Ohm R."/>
            <person name="Sun H."/>
            <person name="Tunlid A."/>
            <person name="Henrissat B."/>
            <person name="Grigoriev I.V."/>
            <person name="Hibbett D.S."/>
            <person name="Martin F."/>
        </authorList>
    </citation>
    <scope>NUCLEOTIDE SEQUENCE [LARGE SCALE GENOMIC DNA]</scope>
    <source>
        <strain evidence="9 10">SS14</strain>
    </source>
</reference>
<evidence type="ECO:0000259" key="8">
    <source>
        <dbReference type="SMART" id="SM00014"/>
    </source>
</evidence>
<keyword evidence="4 6" id="KW-0472">Membrane</keyword>
<dbReference type="EMBL" id="KN837140">
    <property type="protein sequence ID" value="KIJ40976.1"/>
    <property type="molecule type" value="Genomic_DNA"/>
</dbReference>
<dbReference type="InterPro" id="IPR052185">
    <property type="entry name" value="IPC_Synthase-Related"/>
</dbReference>
<feature type="region of interest" description="Disordered" evidence="5">
    <location>
        <begin position="336"/>
        <end position="366"/>
    </location>
</feature>
<accession>A0A0C9VSF8</accession>
<protein>
    <recommendedName>
        <fullName evidence="8">Phosphatidic acid phosphatase type 2/haloperoxidase domain-containing protein</fullName>
    </recommendedName>
</protein>
<dbReference type="GO" id="GO:0070916">
    <property type="term" value="C:inositol phosphoceramide synthase complex"/>
    <property type="evidence" value="ECO:0007669"/>
    <property type="project" value="TreeGrafter"/>
</dbReference>
<feature type="region of interest" description="Disordered" evidence="5">
    <location>
        <begin position="379"/>
        <end position="402"/>
    </location>
</feature>
<evidence type="ECO:0000256" key="4">
    <source>
        <dbReference type="ARBA" id="ARBA00023136"/>
    </source>
</evidence>
<dbReference type="CDD" id="cd03386">
    <property type="entry name" value="PAP2_Aur1_like"/>
    <property type="match status" value="1"/>
</dbReference>
<keyword evidence="2 6" id="KW-0812">Transmembrane</keyword>
<dbReference type="OrthoDB" id="5784at2759"/>
<feature type="transmembrane region" description="Helical" evidence="6">
    <location>
        <begin position="300"/>
        <end position="319"/>
    </location>
</feature>
<evidence type="ECO:0000256" key="1">
    <source>
        <dbReference type="ARBA" id="ARBA00004141"/>
    </source>
</evidence>
<feature type="signal peptide" evidence="7">
    <location>
        <begin position="1"/>
        <end position="29"/>
    </location>
</feature>
<feature type="transmembrane region" description="Helical" evidence="6">
    <location>
        <begin position="184"/>
        <end position="203"/>
    </location>
</feature>
<evidence type="ECO:0000256" key="3">
    <source>
        <dbReference type="ARBA" id="ARBA00022989"/>
    </source>
</evidence>
<dbReference type="GO" id="GO:0030148">
    <property type="term" value="P:sphingolipid biosynthetic process"/>
    <property type="evidence" value="ECO:0007669"/>
    <property type="project" value="TreeGrafter"/>
</dbReference>
<evidence type="ECO:0000256" key="2">
    <source>
        <dbReference type="ARBA" id="ARBA00022692"/>
    </source>
</evidence>
<comment type="subcellular location">
    <subcellularLocation>
        <location evidence="1">Membrane</location>
        <topology evidence="1">Multi-pass membrane protein</topology>
    </subcellularLocation>
</comment>
<dbReference type="SUPFAM" id="SSF48317">
    <property type="entry name" value="Acid phosphatase/Vanadium-dependent haloperoxidase"/>
    <property type="match status" value="1"/>
</dbReference>
<evidence type="ECO:0000313" key="10">
    <source>
        <dbReference type="Proteomes" id="UP000054279"/>
    </source>
</evidence>
<dbReference type="Gene3D" id="1.20.144.10">
    <property type="entry name" value="Phosphatidic acid phosphatase type 2/haloperoxidase"/>
    <property type="match status" value="1"/>
</dbReference>
<feature type="compositionally biased region" description="Low complexity" evidence="5">
    <location>
        <begin position="350"/>
        <end position="359"/>
    </location>
</feature>
<keyword evidence="10" id="KW-1185">Reference proteome</keyword>
<dbReference type="Proteomes" id="UP000054279">
    <property type="component" value="Unassembled WGS sequence"/>
</dbReference>
<dbReference type="InterPro" id="IPR026841">
    <property type="entry name" value="Aur1/Ipt1"/>
</dbReference>
<evidence type="ECO:0000256" key="7">
    <source>
        <dbReference type="SAM" id="SignalP"/>
    </source>
</evidence>
<dbReference type="AlphaFoldDB" id="A0A0C9VSF8"/>
<feature type="transmembrane region" description="Helical" evidence="6">
    <location>
        <begin position="45"/>
        <end position="65"/>
    </location>
</feature>
<dbReference type="Pfam" id="PF14378">
    <property type="entry name" value="PAP2_3"/>
    <property type="match status" value="1"/>
</dbReference>
<keyword evidence="3 6" id="KW-1133">Transmembrane helix</keyword>
<feature type="transmembrane region" description="Helical" evidence="6">
    <location>
        <begin position="152"/>
        <end position="177"/>
    </location>
</feature>
<name>A0A0C9VSF8_SPHS4</name>
<proteinExistence type="predicted"/>
<gene>
    <name evidence="9" type="ORF">M422DRAFT_230037</name>
</gene>
<feature type="chain" id="PRO_5002204813" description="Phosphatidic acid phosphatase type 2/haloperoxidase domain-containing protein" evidence="7">
    <location>
        <begin position="30"/>
        <end position="462"/>
    </location>
</feature>